<reference evidence="2 3" key="3">
    <citation type="journal article" date="2015" name="Genome Announc.">
        <title>Draft Genome Sequence of the Archiascomycetous Yeast Saitoella complicata.</title>
        <authorList>
            <person name="Yamauchi K."/>
            <person name="Kondo S."/>
            <person name="Hamamoto M."/>
            <person name="Takahashi Y."/>
            <person name="Ogura Y."/>
            <person name="Hayashi T."/>
            <person name="Nishida H."/>
        </authorList>
    </citation>
    <scope>NUCLEOTIDE SEQUENCE [LARGE SCALE GENOMIC DNA]</scope>
    <source>
        <strain evidence="2 3">NRRL Y-17804</strain>
    </source>
</reference>
<feature type="signal peptide" evidence="1">
    <location>
        <begin position="1"/>
        <end position="24"/>
    </location>
</feature>
<reference evidence="2 3" key="1">
    <citation type="journal article" date="2011" name="J. Gen. Appl. Microbiol.">
        <title>Draft genome sequencing of the enigmatic yeast Saitoella complicata.</title>
        <authorList>
            <person name="Nishida H."/>
            <person name="Hamamoto M."/>
            <person name="Sugiyama J."/>
        </authorList>
    </citation>
    <scope>NUCLEOTIDE SEQUENCE [LARGE SCALE GENOMIC DNA]</scope>
    <source>
        <strain evidence="2 3">NRRL Y-17804</strain>
    </source>
</reference>
<proteinExistence type="predicted"/>
<keyword evidence="1" id="KW-0732">Signal</keyword>
<dbReference type="AlphaFoldDB" id="A0A0E9NP14"/>
<dbReference type="Proteomes" id="UP000033140">
    <property type="component" value="Unassembled WGS sequence"/>
</dbReference>
<evidence type="ECO:0000313" key="2">
    <source>
        <dbReference type="EMBL" id="GAO51543.1"/>
    </source>
</evidence>
<name>A0A0E9NP14_SAICN</name>
<gene>
    <name evidence="2" type="ORF">G7K_5642-t1</name>
</gene>
<evidence type="ECO:0000313" key="3">
    <source>
        <dbReference type="Proteomes" id="UP000033140"/>
    </source>
</evidence>
<organism evidence="2 3">
    <name type="scientific">Saitoella complicata (strain BCRC 22490 / CBS 7301 / JCM 7358 / NBRC 10748 / NRRL Y-17804)</name>
    <dbReference type="NCBI Taxonomy" id="698492"/>
    <lineage>
        <taxon>Eukaryota</taxon>
        <taxon>Fungi</taxon>
        <taxon>Dikarya</taxon>
        <taxon>Ascomycota</taxon>
        <taxon>Taphrinomycotina</taxon>
        <taxon>Taphrinomycotina incertae sedis</taxon>
        <taxon>Saitoella</taxon>
    </lineage>
</organism>
<comment type="caution">
    <text evidence="2">The sequence shown here is derived from an EMBL/GenBank/DDBJ whole genome shotgun (WGS) entry which is preliminary data.</text>
</comment>
<evidence type="ECO:0000256" key="1">
    <source>
        <dbReference type="SAM" id="SignalP"/>
    </source>
</evidence>
<protein>
    <submittedName>
        <fullName evidence="2">Uncharacterized protein</fullName>
    </submittedName>
</protein>
<dbReference type="EMBL" id="BACD03000048">
    <property type="protein sequence ID" value="GAO51543.1"/>
    <property type="molecule type" value="Genomic_DNA"/>
</dbReference>
<accession>A0A0E9NP14</accession>
<reference evidence="2 3" key="2">
    <citation type="journal article" date="2014" name="J. Gen. Appl. Microbiol.">
        <title>The early diverging ascomycetous budding yeast Saitoella complicata has three histone deacetylases belonging to the Clr6, Hos2, and Rpd3 lineages.</title>
        <authorList>
            <person name="Nishida H."/>
            <person name="Matsumoto T."/>
            <person name="Kondo S."/>
            <person name="Hamamoto M."/>
            <person name="Yoshikawa H."/>
        </authorList>
    </citation>
    <scope>NUCLEOTIDE SEQUENCE [LARGE SCALE GENOMIC DNA]</scope>
    <source>
        <strain evidence="2 3">NRRL Y-17804</strain>
    </source>
</reference>
<keyword evidence="3" id="KW-1185">Reference proteome</keyword>
<feature type="chain" id="PRO_5002430548" evidence="1">
    <location>
        <begin position="25"/>
        <end position="302"/>
    </location>
</feature>
<sequence>MAVMSKITFVITLLLALATIYTSAAPVASSVASSAVTKTTATATSSKAVPSSSVSRSSASASASASVSADPWLTINTPGYGGSITSCSQILISWISANLPSEKTELDLVSTTTSNVYVIDSEVDFSKSGSLKYTVQVPADNYYLLASPAGLNGVTAYSGFFNVSTGSSTSCLVSDSTTPTMSNIVSSNTTSSSTSSSSGAVASVKASTSAAQKVSAKVAQQGIAATVKIRAKKDVESCIELFWVIHIFSFAFHVDHRLAVLFQDIFFIFNTFFARETEFWFGASQGCVLGLLMDASTAFSGD</sequence>